<gene>
    <name evidence="2" type="ORF">C1645_562259</name>
</gene>
<dbReference type="EMBL" id="QKYT01000080">
    <property type="protein sequence ID" value="RIA94492.1"/>
    <property type="molecule type" value="Genomic_DNA"/>
</dbReference>
<name>A0A397T9F0_9GLOM</name>
<comment type="caution">
    <text evidence="2">The sequence shown here is derived from an EMBL/GenBank/DDBJ whole genome shotgun (WGS) entry which is preliminary data.</text>
</comment>
<reference evidence="2 3" key="1">
    <citation type="submission" date="2018-06" db="EMBL/GenBank/DDBJ databases">
        <title>Comparative genomics reveals the genomic features of Rhizophagus irregularis, R. cerebriforme, R. diaphanum and Gigaspora rosea, and their symbiotic lifestyle signature.</title>
        <authorList>
            <person name="Morin E."/>
            <person name="San Clemente H."/>
            <person name="Chen E.C.H."/>
            <person name="De La Providencia I."/>
            <person name="Hainaut M."/>
            <person name="Kuo A."/>
            <person name="Kohler A."/>
            <person name="Murat C."/>
            <person name="Tang N."/>
            <person name="Roy S."/>
            <person name="Loubradou J."/>
            <person name="Henrissat B."/>
            <person name="Grigoriev I.V."/>
            <person name="Corradi N."/>
            <person name="Roux C."/>
            <person name="Martin F.M."/>
        </authorList>
    </citation>
    <scope>NUCLEOTIDE SEQUENCE [LARGE SCALE GENOMIC DNA]</scope>
    <source>
        <strain evidence="2 3">DAOM 227022</strain>
    </source>
</reference>
<keyword evidence="1" id="KW-0812">Transmembrane</keyword>
<keyword evidence="1" id="KW-0472">Membrane</keyword>
<dbReference type="Proteomes" id="UP000265703">
    <property type="component" value="Unassembled WGS sequence"/>
</dbReference>
<sequence length="70" mass="8811">MKISDYDRHYSGWIWMAELILSIFFFSSTMKNLHILKNIIFIIDYTYFIIHVYLYICKRNLLIFKYYRRI</sequence>
<evidence type="ECO:0000313" key="2">
    <source>
        <dbReference type="EMBL" id="RIA94492.1"/>
    </source>
</evidence>
<proteinExistence type="predicted"/>
<dbReference type="AlphaFoldDB" id="A0A397T9F0"/>
<feature type="transmembrane region" description="Helical" evidence="1">
    <location>
        <begin position="35"/>
        <end position="56"/>
    </location>
</feature>
<accession>A0A397T9F0</accession>
<keyword evidence="3" id="KW-1185">Reference proteome</keyword>
<evidence type="ECO:0000256" key="1">
    <source>
        <dbReference type="SAM" id="Phobius"/>
    </source>
</evidence>
<protein>
    <submittedName>
        <fullName evidence="2">Uncharacterized protein</fullName>
    </submittedName>
</protein>
<keyword evidence="1" id="KW-1133">Transmembrane helix</keyword>
<feature type="transmembrane region" description="Helical" evidence="1">
    <location>
        <begin position="12"/>
        <end position="29"/>
    </location>
</feature>
<evidence type="ECO:0000313" key="3">
    <source>
        <dbReference type="Proteomes" id="UP000265703"/>
    </source>
</evidence>
<organism evidence="2 3">
    <name type="scientific">Glomus cerebriforme</name>
    <dbReference type="NCBI Taxonomy" id="658196"/>
    <lineage>
        <taxon>Eukaryota</taxon>
        <taxon>Fungi</taxon>
        <taxon>Fungi incertae sedis</taxon>
        <taxon>Mucoromycota</taxon>
        <taxon>Glomeromycotina</taxon>
        <taxon>Glomeromycetes</taxon>
        <taxon>Glomerales</taxon>
        <taxon>Glomeraceae</taxon>
        <taxon>Glomus</taxon>
    </lineage>
</organism>